<name>A0A238WYN1_HALVU</name>
<reference evidence="1 2" key="1">
    <citation type="submission" date="2017-06" db="EMBL/GenBank/DDBJ databases">
        <authorList>
            <person name="Kim H.J."/>
            <person name="Triplett B.A."/>
        </authorList>
    </citation>
    <scope>NUCLEOTIDE SEQUENCE [LARGE SCALE GENOMIC DNA]</scope>
    <source>
        <strain evidence="1 2">DSM 8800</strain>
    </source>
</reference>
<gene>
    <name evidence="1" type="ORF">SAMN06264855_11153</name>
</gene>
<sequence length="31" mass="3403">MSKKAKLVLVLSLVVLAYFLLAGDKEPVEVE</sequence>
<keyword evidence="2" id="KW-1185">Reference proteome</keyword>
<protein>
    <submittedName>
        <fullName evidence="1">Uncharacterized protein</fullName>
    </submittedName>
</protein>
<accession>A0A238WYN1</accession>
<evidence type="ECO:0000313" key="2">
    <source>
        <dbReference type="Proteomes" id="UP000198397"/>
    </source>
</evidence>
<dbReference type="AlphaFoldDB" id="A0A238WYN1"/>
<organism evidence="1 2">
    <name type="scientific">Halorubrum vacuolatum</name>
    <name type="common">Natronobacterium vacuolatum</name>
    <dbReference type="NCBI Taxonomy" id="63740"/>
    <lineage>
        <taxon>Archaea</taxon>
        <taxon>Methanobacteriati</taxon>
        <taxon>Methanobacteriota</taxon>
        <taxon>Stenosarchaea group</taxon>
        <taxon>Halobacteria</taxon>
        <taxon>Halobacteriales</taxon>
        <taxon>Haloferacaceae</taxon>
        <taxon>Halorubrum</taxon>
    </lineage>
</organism>
<evidence type="ECO:0000313" key="1">
    <source>
        <dbReference type="EMBL" id="SNR51528.1"/>
    </source>
</evidence>
<proteinExistence type="predicted"/>
<dbReference type="Proteomes" id="UP000198397">
    <property type="component" value="Unassembled WGS sequence"/>
</dbReference>
<dbReference type="EMBL" id="FZNQ01000011">
    <property type="protein sequence ID" value="SNR51528.1"/>
    <property type="molecule type" value="Genomic_DNA"/>
</dbReference>